<protein>
    <submittedName>
        <fullName evidence="2">Uncharacterized protein</fullName>
    </submittedName>
</protein>
<evidence type="ECO:0000256" key="1">
    <source>
        <dbReference type="SAM" id="SignalP"/>
    </source>
</evidence>
<dbReference type="OrthoDB" id="4843387at2759"/>
<comment type="caution">
    <text evidence="2">The sequence shown here is derived from an EMBL/GenBank/DDBJ whole genome shotgun (WGS) entry which is preliminary data.</text>
</comment>
<keyword evidence="1" id="KW-0732">Signal</keyword>
<evidence type="ECO:0000313" key="2">
    <source>
        <dbReference type="EMBL" id="RIA85979.1"/>
    </source>
</evidence>
<accession>A0A397SM54</accession>
<keyword evidence="3" id="KW-1185">Reference proteome</keyword>
<dbReference type="AlphaFoldDB" id="A0A397SM54"/>
<feature type="signal peptide" evidence="1">
    <location>
        <begin position="1"/>
        <end position="21"/>
    </location>
</feature>
<reference evidence="2 3" key="1">
    <citation type="submission" date="2018-06" db="EMBL/GenBank/DDBJ databases">
        <title>Comparative genomics reveals the genomic features of Rhizophagus irregularis, R. cerebriforme, R. diaphanum and Gigaspora rosea, and their symbiotic lifestyle signature.</title>
        <authorList>
            <person name="Morin E."/>
            <person name="San Clemente H."/>
            <person name="Chen E.C.H."/>
            <person name="De La Providencia I."/>
            <person name="Hainaut M."/>
            <person name="Kuo A."/>
            <person name="Kohler A."/>
            <person name="Murat C."/>
            <person name="Tang N."/>
            <person name="Roy S."/>
            <person name="Loubradou J."/>
            <person name="Henrissat B."/>
            <person name="Grigoriev I.V."/>
            <person name="Corradi N."/>
            <person name="Roux C."/>
            <person name="Martin F.M."/>
        </authorList>
    </citation>
    <scope>NUCLEOTIDE SEQUENCE [LARGE SCALE GENOMIC DNA]</scope>
    <source>
        <strain evidence="2 3">DAOM 227022</strain>
    </source>
</reference>
<evidence type="ECO:0000313" key="3">
    <source>
        <dbReference type="Proteomes" id="UP000265703"/>
    </source>
</evidence>
<organism evidence="2 3">
    <name type="scientific">Glomus cerebriforme</name>
    <dbReference type="NCBI Taxonomy" id="658196"/>
    <lineage>
        <taxon>Eukaryota</taxon>
        <taxon>Fungi</taxon>
        <taxon>Fungi incertae sedis</taxon>
        <taxon>Mucoromycota</taxon>
        <taxon>Glomeromycotina</taxon>
        <taxon>Glomeromycetes</taxon>
        <taxon>Glomerales</taxon>
        <taxon>Glomeraceae</taxon>
        <taxon>Glomus</taxon>
    </lineage>
</organism>
<gene>
    <name evidence="2" type="ORF">C1645_780719</name>
</gene>
<sequence>MWHKFFGILFFMLTIANEWEAIDRNLCLKLVNSMSTRIDLVIESEGGVINY</sequence>
<dbReference type="Proteomes" id="UP000265703">
    <property type="component" value="Unassembled WGS sequence"/>
</dbReference>
<feature type="chain" id="PRO_5017433350" evidence="1">
    <location>
        <begin position="22"/>
        <end position="51"/>
    </location>
</feature>
<name>A0A397SM54_9GLOM</name>
<dbReference type="EMBL" id="QKYT01000392">
    <property type="protein sequence ID" value="RIA85979.1"/>
    <property type="molecule type" value="Genomic_DNA"/>
</dbReference>
<proteinExistence type="predicted"/>